<dbReference type="PANTHER" id="PTHR11487">
    <property type="entry name" value="THIOESTERASE"/>
    <property type="match status" value="1"/>
</dbReference>
<dbReference type="PANTHER" id="PTHR11487:SF0">
    <property type="entry name" value="S-ACYL FATTY ACID SYNTHASE THIOESTERASE, MEDIUM CHAIN"/>
    <property type="match status" value="1"/>
</dbReference>
<dbReference type="SUPFAM" id="SSF53474">
    <property type="entry name" value="alpha/beta-Hydrolases"/>
    <property type="match status" value="1"/>
</dbReference>
<organism evidence="3 4">
    <name type="scientific">Xenorhabdus aichiensis</name>
    <dbReference type="NCBI Taxonomy" id="3025874"/>
    <lineage>
        <taxon>Bacteria</taxon>
        <taxon>Pseudomonadati</taxon>
        <taxon>Pseudomonadota</taxon>
        <taxon>Gammaproteobacteria</taxon>
        <taxon>Enterobacterales</taxon>
        <taxon>Morganellaceae</taxon>
        <taxon>Xenorhabdus</taxon>
    </lineage>
</organism>
<sequence>MPNLIKLNNPKNAKLKLYLLHHAGGSHMLYRAWQRELPDWIEFNALELPGRGMSFGERSLESIEDMIELFLPKIETDRPFAFFGHSMGALLAYELTLRLQVQSLYPIWLGLSAYKPPHLRNTETARRGTMTDPELLEYLKTLGDVSELIANEQVLKIMLNIIRNDFKAIENWKMSEAIIHPEILVSLYSGQEDTAVTPEIMKDWGRYISGQSQINAFQGGHFYLQKYTLDVINSLSRDIANIIEVQQ</sequence>
<evidence type="ECO:0000256" key="1">
    <source>
        <dbReference type="ARBA" id="ARBA00007169"/>
    </source>
</evidence>
<dbReference type="Proteomes" id="UP001214757">
    <property type="component" value="Unassembled WGS sequence"/>
</dbReference>
<dbReference type="EMBL" id="JAQRFO010000016">
    <property type="protein sequence ID" value="MDC9621825.1"/>
    <property type="molecule type" value="Genomic_DNA"/>
</dbReference>
<reference evidence="3 4" key="1">
    <citation type="submission" date="2023-02" db="EMBL/GenBank/DDBJ databases">
        <title>Entomopathogenic bacteria.</title>
        <authorList>
            <person name="Machado R.A."/>
        </authorList>
    </citation>
    <scope>NUCLEOTIDE SEQUENCE [LARGE SCALE GENOMIC DNA]</scope>
    <source>
        <strain evidence="3 4">XENO-7</strain>
    </source>
</reference>
<dbReference type="GO" id="GO:0016787">
    <property type="term" value="F:hydrolase activity"/>
    <property type="evidence" value="ECO:0007669"/>
    <property type="project" value="UniProtKB-KW"/>
</dbReference>
<accession>A0ABT5M445</accession>
<evidence type="ECO:0000259" key="2">
    <source>
        <dbReference type="Pfam" id="PF00975"/>
    </source>
</evidence>
<evidence type="ECO:0000313" key="4">
    <source>
        <dbReference type="Proteomes" id="UP001214757"/>
    </source>
</evidence>
<protein>
    <submittedName>
        <fullName evidence="3">Alpha/beta fold hydrolase</fullName>
    </submittedName>
</protein>
<keyword evidence="4" id="KW-1185">Reference proteome</keyword>
<evidence type="ECO:0000313" key="3">
    <source>
        <dbReference type="EMBL" id="MDC9621825.1"/>
    </source>
</evidence>
<gene>
    <name evidence="3" type="ORF">PSI22_09295</name>
</gene>
<keyword evidence="3" id="KW-0378">Hydrolase</keyword>
<dbReference type="InterPro" id="IPR029058">
    <property type="entry name" value="AB_hydrolase_fold"/>
</dbReference>
<feature type="domain" description="Thioesterase" evidence="2">
    <location>
        <begin position="16"/>
        <end position="226"/>
    </location>
</feature>
<dbReference type="InterPro" id="IPR001031">
    <property type="entry name" value="Thioesterase"/>
</dbReference>
<name>A0ABT5M445_9GAMM</name>
<dbReference type="RefSeq" id="WP_273579496.1">
    <property type="nucleotide sequence ID" value="NZ_JAQRFO010000016.1"/>
</dbReference>
<proteinExistence type="inferred from homology"/>
<comment type="similarity">
    <text evidence="1">Belongs to the thioesterase family.</text>
</comment>
<dbReference type="Gene3D" id="3.40.50.1820">
    <property type="entry name" value="alpha/beta hydrolase"/>
    <property type="match status" value="1"/>
</dbReference>
<dbReference type="InterPro" id="IPR012223">
    <property type="entry name" value="TEII"/>
</dbReference>
<dbReference type="Pfam" id="PF00975">
    <property type="entry name" value="Thioesterase"/>
    <property type="match status" value="1"/>
</dbReference>
<comment type="caution">
    <text evidence="3">The sequence shown here is derived from an EMBL/GenBank/DDBJ whole genome shotgun (WGS) entry which is preliminary data.</text>
</comment>